<evidence type="ECO:0000256" key="2">
    <source>
        <dbReference type="SAM" id="Phobius"/>
    </source>
</evidence>
<dbReference type="GeneID" id="94429210"/>
<accession>A0A2C6KVQ0</accession>
<feature type="compositionally biased region" description="Basic and acidic residues" evidence="1">
    <location>
        <begin position="460"/>
        <end position="477"/>
    </location>
</feature>
<dbReference type="Proteomes" id="UP000221165">
    <property type="component" value="Unassembled WGS sequence"/>
</dbReference>
<dbReference type="EMBL" id="MIGC01002833">
    <property type="protein sequence ID" value="PHJ20338.1"/>
    <property type="molecule type" value="Genomic_DNA"/>
</dbReference>
<feature type="region of interest" description="Disordered" evidence="1">
    <location>
        <begin position="52"/>
        <end position="228"/>
    </location>
</feature>
<feature type="compositionally biased region" description="Basic and acidic residues" evidence="1">
    <location>
        <begin position="264"/>
        <end position="321"/>
    </location>
</feature>
<feature type="compositionally biased region" description="Basic and acidic residues" evidence="1">
    <location>
        <begin position="486"/>
        <end position="498"/>
    </location>
</feature>
<dbReference type="AlphaFoldDB" id="A0A2C6KVQ0"/>
<feature type="compositionally biased region" description="Basic and acidic residues" evidence="1">
    <location>
        <begin position="76"/>
        <end position="93"/>
    </location>
</feature>
<evidence type="ECO:0000256" key="1">
    <source>
        <dbReference type="SAM" id="MobiDB-lite"/>
    </source>
</evidence>
<name>A0A2C6KVQ0_9APIC</name>
<evidence type="ECO:0008006" key="5">
    <source>
        <dbReference type="Google" id="ProtNLM"/>
    </source>
</evidence>
<dbReference type="VEuPathDB" id="ToxoDB:CSUI_005831"/>
<protein>
    <recommendedName>
        <fullName evidence="5">Transmembrane protein</fullName>
    </recommendedName>
</protein>
<proteinExistence type="predicted"/>
<keyword evidence="2" id="KW-0812">Transmembrane</keyword>
<keyword evidence="2" id="KW-1133">Transmembrane helix</keyword>
<feature type="compositionally biased region" description="Basic residues" evidence="1">
    <location>
        <begin position="508"/>
        <end position="519"/>
    </location>
</feature>
<evidence type="ECO:0000313" key="3">
    <source>
        <dbReference type="EMBL" id="PHJ20338.1"/>
    </source>
</evidence>
<keyword evidence="4" id="KW-1185">Reference proteome</keyword>
<dbReference type="RefSeq" id="XP_067922027.1">
    <property type="nucleotide sequence ID" value="XM_068065999.1"/>
</dbReference>
<feature type="compositionally biased region" description="Basic residues" evidence="1">
    <location>
        <begin position="212"/>
        <end position="224"/>
    </location>
</feature>
<comment type="caution">
    <text evidence="3">The sequence shown here is derived from an EMBL/GenBank/DDBJ whole genome shotgun (WGS) entry which is preliminary data.</text>
</comment>
<gene>
    <name evidence="3" type="ORF">CSUI_005831</name>
</gene>
<feature type="region of interest" description="Disordered" evidence="1">
    <location>
        <begin position="454"/>
        <end position="541"/>
    </location>
</feature>
<sequence length="541" mass="61289">MMRRTLTTRSVSLHRLSFFLLSLAFLLSLFSSFLCLQVHSQAVFFSSNPSKDVFEDQEQGQDGKRQGTQPFLSSHLETEKDAEGWTSSERKDKEDDELHGEDTVKASSSSSSSIRGALGKIEEVQEEEGKEGEEEERPRSSHALPSQKKTGRRHSRGPYAPPRASPSSVKQDYTLAQPFNLETSEDQDEEGSAMYASAGRRRSFSDISTRTTSRRRRGGVRRGRTPSQSSGLLAYSLFFVSLVGAAVTTFRLLEERKKILARQKERRRDEGFRREREGEEEKREADVLLEKREMPLRDGEKTEEEALRRELGEENKKVMKGEEEDDREDVEGEEESSAGIRLMKMKKRLGGSLTERGMSLVSLLTSLFTYYVKHPSDLVSTMGSRAADVMEFSADAFTRLLALLESHGYDKLGDLLTELPLRTSQEFFRLTSLLSANISSTFTPVFLRLVMGTGEEEEDRDRKSSERGKKGYVDKKKNATAAGGGEMKKEKTEEERRQHLLGVLLLPLKKKRRRRSSKPGRRESYYSPGMSPPFLIQSEVS</sequence>
<reference evidence="3 4" key="1">
    <citation type="journal article" date="2017" name="Int. J. Parasitol.">
        <title>The genome of the protozoan parasite Cystoisospora suis and a reverse vaccinology approach to identify vaccine candidates.</title>
        <authorList>
            <person name="Palmieri N."/>
            <person name="Shrestha A."/>
            <person name="Ruttkowski B."/>
            <person name="Beck T."/>
            <person name="Vogl C."/>
            <person name="Tomley F."/>
            <person name="Blake D.P."/>
            <person name="Joachim A."/>
        </authorList>
    </citation>
    <scope>NUCLEOTIDE SEQUENCE [LARGE SCALE GENOMIC DNA]</scope>
    <source>
        <strain evidence="3 4">Wien I</strain>
    </source>
</reference>
<keyword evidence="2" id="KW-0472">Membrane</keyword>
<evidence type="ECO:0000313" key="4">
    <source>
        <dbReference type="Proteomes" id="UP000221165"/>
    </source>
</evidence>
<feature type="compositionally biased region" description="Acidic residues" evidence="1">
    <location>
        <begin position="124"/>
        <end position="135"/>
    </location>
</feature>
<feature type="compositionally biased region" description="Acidic residues" evidence="1">
    <location>
        <begin position="322"/>
        <end position="336"/>
    </location>
</feature>
<feature type="transmembrane region" description="Helical" evidence="2">
    <location>
        <begin position="232"/>
        <end position="253"/>
    </location>
</feature>
<organism evidence="3 4">
    <name type="scientific">Cystoisospora suis</name>
    <dbReference type="NCBI Taxonomy" id="483139"/>
    <lineage>
        <taxon>Eukaryota</taxon>
        <taxon>Sar</taxon>
        <taxon>Alveolata</taxon>
        <taxon>Apicomplexa</taxon>
        <taxon>Conoidasida</taxon>
        <taxon>Coccidia</taxon>
        <taxon>Eucoccidiorida</taxon>
        <taxon>Eimeriorina</taxon>
        <taxon>Sarcocystidae</taxon>
        <taxon>Cystoisospora</taxon>
    </lineage>
</organism>
<feature type="region of interest" description="Disordered" evidence="1">
    <location>
        <begin position="264"/>
        <end position="337"/>
    </location>
</feature>